<evidence type="ECO:0000256" key="6">
    <source>
        <dbReference type="ARBA" id="ARBA00022556"/>
    </source>
</evidence>
<dbReference type="Pfam" id="PF02606">
    <property type="entry name" value="LpxK"/>
    <property type="match status" value="1"/>
</dbReference>
<evidence type="ECO:0000256" key="7">
    <source>
        <dbReference type="ARBA" id="ARBA00022679"/>
    </source>
</evidence>
<evidence type="ECO:0000256" key="14">
    <source>
        <dbReference type="SAM" id="Phobius"/>
    </source>
</evidence>
<evidence type="ECO:0000256" key="11">
    <source>
        <dbReference type="ARBA" id="ARBA00023098"/>
    </source>
</evidence>
<evidence type="ECO:0000256" key="8">
    <source>
        <dbReference type="ARBA" id="ARBA00022741"/>
    </source>
</evidence>
<comment type="pathway">
    <text evidence="2 13">Glycolipid biosynthesis; lipid IV(A) biosynthesis; lipid IV(A) from (3R)-3-hydroxytetradecanoyl-[acyl-carrier-protein] and UDP-N-acetyl-alpha-D-glucosamine: step 6/6.</text>
</comment>
<evidence type="ECO:0000256" key="3">
    <source>
        <dbReference type="ARBA" id="ARBA00012071"/>
    </source>
</evidence>
<evidence type="ECO:0000256" key="12">
    <source>
        <dbReference type="ARBA" id="ARBA00029757"/>
    </source>
</evidence>
<dbReference type="Proteomes" id="UP001595840">
    <property type="component" value="Unassembled WGS sequence"/>
</dbReference>
<keyword evidence="14" id="KW-0812">Transmembrane</keyword>
<dbReference type="EMBL" id="JBHSCX010000021">
    <property type="protein sequence ID" value="MFC4364051.1"/>
    <property type="molecule type" value="Genomic_DNA"/>
</dbReference>
<keyword evidence="14" id="KW-0472">Membrane</keyword>
<dbReference type="InterPro" id="IPR003758">
    <property type="entry name" value="LpxK"/>
</dbReference>
<evidence type="ECO:0000256" key="2">
    <source>
        <dbReference type="ARBA" id="ARBA00004870"/>
    </source>
</evidence>
<dbReference type="PANTHER" id="PTHR42724:SF1">
    <property type="entry name" value="TETRAACYLDISACCHARIDE 4'-KINASE, MITOCHONDRIAL-RELATED"/>
    <property type="match status" value="1"/>
</dbReference>
<feature type="transmembrane region" description="Helical" evidence="14">
    <location>
        <begin position="16"/>
        <end position="36"/>
    </location>
</feature>
<comment type="caution">
    <text evidence="15">The sequence shown here is derived from an EMBL/GenBank/DDBJ whole genome shotgun (WGS) entry which is preliminary data.</text>
</comment>
<keyword evidence="14" id="KW-1133">Transmembrane helix</keyword>
<accession>A0ABV8V815</accession>
<dbReference type="InterPro" id="IPR027417">
    <property type="entry name" value="P-loop_NTPase"/>
</dbReference>
<reference evidence="16" key="1">
    <citation type="journal article" date="2019" name="Int. J. Syst. Evol. Microbiol.">
        <title>The Global Catalogue of Microorganisms (GCM) 10K type strain sequencing project: providing services to taxonomists for standard genome sequencing and annotation.</title>
        <authorList>
            <consortium name="The Broad Institute Genomics Platform"/>
            <consortium name="The Broad Institute Genome Sequencing Center for Infectious Disease"/>
            <person name="Wu L."/>
            <person name="Ma J."/>
        </authorList>
    </citation>
    <scope>NUCLEOTIDE SEQUENCE [LARGE SCALE GENOMIC DNA]</scope>
    <source>
        <strain evidence="16">CECT 8570</strain>
    </source>
</reference>
<comment type="similarity">
    <text evidence="13">Belongs to the LpxK family.</text>
</comment>
<dbReference type="SUPFAM" id="SSF52540">
    <property type="entry name" value="P-loop containing nucleoside triphosphate hydrolases"/>
    <property type="match status" value="1"/>
</dbReference>
<keyword evidence="16" id="KW-1185">Reference proteome</keyword>
<keyword evidence="6 13" id="KW-0441">Lipid A biosynthesis</keyword>
<keyword evidence="5 13" id="KW-0444">Lipid biosynthesis</keyword>
<evidence type="ECO:0000256" key="9">
    <source>
        <dbReference type="ARBA" id="ARBA00022777"/>
    </source>
</evidence>
<organism evidence="15 16">
    <name type="scientific">Simiduia curdlanivorans</name>
    <dbReference type="NCBI Taxonomy" id="1492769"/>
    <lineage>
        <taxon>Bacteria</taxon>
        <taxon>Pseudomonadati</taxon>
        <taxon>Pseudomonadota</taxon>
        <taxon>Gammaproteobacteria</taxon>
        <taxon>Cellvibrionales</taxon>
        <taxon>Cellvibrionaceae</taxon>
        <taxon>Simiduia</taxon>
    </lineage>
</organism>
<evidence type="ECO:0000313" key="15">
    <source>
        <dbReference type="EMBL" id="MFC4364051.1"/>
    </source>
</evidence>
<dbReference type="RefSeq" id="WP_290262842.1">
    <property type="nucleotide sequence ID" value="NZ_JAUFQG010000004.1"/>
</dbReference>
<keyword evidence="10 13" id="KW-0067">ATP-binding</keyword>
<keyword evidence="11 13" id="KW-0443">Lipid metabolism</keyword>
<keyword evidence="8 13" id="KW-0547">Nucleotide-binding</keyword>
<comment type="catalytic activity">
    <reaction evidence="13">
        <text>a lipid A disaccharide + ATP = a lipid IVA + ADP + H(+)</text>
        <dbReference type="Rhea" id="RHEA:67840"/>
        <dbReference type="ChEBI" id="CHEBI:15378"/>
        <dbReference type="ChEBI" id="CHEBI:30616"/>
        <dbReference type="ChEBI" id="CHEBI:176343"/>
        <dbReference type="ChEBI" id="CHEBI:176425"/>
        <dbReference type="ChEBI" id="CHEBI:456216"/>
        <dbReference type="EC" id="2.7.1.130"/>
    </reaction>
</comment>
<sequence>MSSFIERGWYGDDKRWWPLLILLLPISAVLFFISTLRRAWLNRQVDQLVEPPVIVVGNISLGGTGKTPLLAAMIQLLRLKGWSPGVVSRGYGGQSVQYPLLVSSEVPAEQCGDEPKLLVDKTQVPLVVDPNRRRAVAHLLAHCHCDVVLSDDGLQHYALQRDIEIAVLDGQRGVGNGFLFPAGPLREPFTRLAQVDFSVVNIAGPLHPSLAPLEDKLVDMRMEPMAFVHVATGERIPLQSMPSEQLWQVYCGIGNPQRFFMTLTAQGINFEPHIFPDHHSYSSADFTGHADGFVLMTEKDAVKCRDFAGEHWYYLAVEARLAADFIDQLDALLLKVKARKVIAH</sequence>
<evidence type="ECO:0000256" key="13">
    <source>
        <dbReference type="HAMAP-Rule" id="MF_00409"/>
    </source>
</evidence>
<dbReference type="HAMAP" id="MF_00409">
    <property type="entry name" value="LpxK"/>
    <property type="match status" value="1"/>
</dbReference>
<feature type="binding site" evidence="13">
    <location>
        <begin position="60"/>
        <end position="67"/>
    </location>
    <ligand>
        <name>ATP</name>
        <dbReference type="ChEBI" id="CHEBI:30616"/>
    </ligand>
</feature>
<evidence type="ECO:0000256" key="5">
    <source>
        <dbReference type="ARBA" id="ARBA00022516"/>
    </source>
</evidence>
<protein>
    <recommendedName>
        <fullName evidence="4 13">Tetraacyldisaccharide 4'-kinase</fullName>
        <ecNumber evidence="3 13">2.7.1.130</ecNumber>
    </recommendedName>
    <alternativeName>
        <fullName evidence="12 13">Lipid A 4'-kinase</fullName>
    </alternativeName>
</protein>
<dbReference type="PANTHER" id="PTHR42724">
    <property type="entry name" value="TETRAACYLDISACCHARIDE 4'-KINASE"/>
    <property type="match status" value="1"/>
</dbReference>
<evidence type="ECO:0000256" key="10">
    <source>
        <dbReference type="ARBA" id="ARBA00022840"/>
    </source>
</evidence>
<keyword evidence="7 13" id="KW-0808">Transferase</keyword>
<name>A0ABV8V815_9GAMM</name>
<evidence type="ECO:0000256" key="1">
    <source>
        <dbReference type="ARBA" id="ARBA00002274"/>
    </source>
</evidence>
<gene>
    <name evidence="13 15" type="primary">lpxK</name>
    <name evidence="15" type="ORF">ACFOX3_17170</name>
</gene>
<keyword evidence="9 13" id="KW-0418">Kinase</keyword>
<comment type="function">
    <text evidence="1 13">Transfers the gamma-phosphate of ATP to the 4'-position of a tetraacyldisaccharide 1-phosphate intermediate (termed DS-1-P) to form tetraacyldisaccharide 1,4'-bis-phosphate (lipid IVA).</text>
</comment>
<evidence type="ECO:0000256" key="4">
    <source>
        <dbReference type="ARBA" id="ARBA00016436"/>
    </source>
</evidence>
<evidence type="ECO:0000313" key="16">
    <source>
        <dbReference type="Proteomes" id="UP001595840"/>
    </source>
</evidence>
<dbReference type="EC" id="2.7.1.130" evidence="3 13"/>
<dbReference type="NCBIfam" id="TIGR00682">
    <property type="entry name" value="lpxK"/>
    <property type="match status" value="1"/>
</dbReference>
<dbReference type="GO" id="GO:0009029">
    <property type="term" value="F:lipid-A 4'-kinase activity"/>
    <property type="evidence" value="ECO:0007669"/>
    <property type="project" value="UniProtKB-EC"/>
</dbReference>
<proteinExistence type="inferred from homology"/>